<dbReference type="Gene3D" id="2.130.10.10">
    <property type="entry name" value="YVTN repeat-like/Quinoprotein amine dehydrogenase"/>
    <property type="match status" value="2"/>
</dbReference>
<dbReference type="SUPFAM" id="SSF50978">
    <property type="entry name" value="WD40 repeat-like"/>
    <property type="match status" value="1"/>
</dbReference>
<dbReference type="GeneTree" id="ENSGT00390000018606"/>
<protein>
    <submittedName>
        <fullName evidence="3">Guanine nucleotide binding protein (G protein), beta polypeptide 1-like</fullName>
    </submittedName>
</protein>
<dbReference type="PANTHER" id="PTHR19854:SF1">
    <property type="entry name" value="GUANINE NUCLEOTIDE-BINDING PROTEIN SUBUNIT BETA-LIKE PROTEIN 1"/>
    <property type="match status" value="1"/>
</dbReference>
<evidence type="ECO:0000313" key="4">
    <source>
        <dbReference type="Proteomes" id="UP000694402"/>
    </source>
</evidence>
<organism evidence="3 4">
    <name type="scientific">Oncorhynchus tshawytscha</name>
    <name type="common">Chinook salmon</name>
    <name type="synonym">Salmo tshawytscha</name>
    <dbReference type="NCBI Taxonomy" id="74940"/>
    <lineage>
        <taxon>Eukaryota</taxon>
        <taxon>Metazoa</taxon>
        <taxon>Chordata</taxon>
        <taxon>Craniata</taxon>
        <taxon>Vertebrata</taxon>
        <taxon>Euteleostomi</taxon>
        <taxon>Actinopterygii</taxon>
        <taxon>Neopterygii</taxon>
        <taxon>Teleostei</taxon>
        <taxon>Protacanthopterygii</taxon>
        <taxon>Salmoniformes</taxon>
        <taxon>Salmonidae</taxon>
        <taxon>Salmoninae</taxon>
        <taxon>Oncorhynchus</taxon>
    </lineage>
</organism>
<dbReference type="PANTHER" id="PTHR19854">
    <property type="entry name" value="TRANSDUCIN BETA-LIKE 3"/>
    <property type="match status" value="1"/>
</dbReference>
<keyword evidence="4" id="KW-1185">Reference proteome</keyword>
<evidence type="ECO:0000313" key="3">
    <source>
        <dbReference type="Ensembl" id="ENSOTSP00005112921.1"/>
    </source>
</evidence>
<dbReference type="Proteomes" id="UP000694402">
    <property type="component" value="Unassembled WGS sequence"/>
</dbReference>
<dbReference type="InterPro" id="IPR015943">
    <property type="entry name" value="WD40/YVTN_repeat-like_dom_sf"/>
</dbReference>
<reference evidence="3" key="2">
    <citation type="submission" date="2025-08" db="UniProtKB">
        <authorList>
            <consortium name="Ensembl"/>
        </authorList>
    </citation>
    <scope>IDENTIFICATION</scope>
</reference>
<name>A0AAZ3P8N5_ONCTS</name>
<reference evidence="3" key="3">
    <citation type="submission" date="2025-09" db="UniProtKB">
        <authorList>
            <consortium name="Ensembl"/>
        </authorList>
    </citation>
    <scope>IDENTIFICATION</scope>
</reference>
<keyword evidence="2" id="KW-0677">Repeat</keyword>
<keyword evidence="1" id="KW-0853">WD repeat</keyword>
<evidence type="ECO:0000256" key="2">
    <source>
        <dbReference type="ARBA" id="ARBA00022737"/>
    </source>
</evidence>
<sequence>MVCCVIPAKGLVHVWNLTTRRADRVLEGQSGASVILLNTLYSRDTLISQGRNMHVCLWNLAEGRSAVRQTVWGSVTVPSKLGRDMCIKLWQVTGSEYTVLFSHSAAVHHEPVMCLDFDPARQSAVSGSSEEGLSSWMLDGQHRLQVSEALVNPGISQLCIWGDSKIAASAVWDLHVQAFGWMNLRPLAVLQHHPDMVLSLSLYSPQSVSEIIII</sequence>
<dbReference type="Ensembl" id="ENSOTST00005123456.1">
    <property type="protein sequence ID" value="ENSOTSP00005112921.1"/>
    <property type="gene ID" value="ENSOTSG00005045822.2"/>
</dbReference>
<dbReference type="AlphaFoldDB" id="A0AAZ3P8N5"/>
<dbReference type="InterPro" id="IPR036322">
    <property type="entry name" value="WD40_repeat_dom_sf"/>
</dbReference>
<proteinExistence type="predicted"/>
<reference evidence="4" key="1">
    <citation type="journal article" date="2018" name="PLoS ONE">
        <title>Chinook salmon (Oncorhynchus tshawytscha) genome and transcriptome.</title>
        <authorList>
            <person name="Christensen K.A."/>
            <person name="Leong J.S."/>
            <person name="Sakhrani D."/>
            <person name="Biagi C.A."/>
            <person name="Minkley D.R."/>
            <person name="Withler R.E."/>
            <person name="Rondeau E.B."/>
            <person name="Koop B.F."/>
            <person name="Devlin R.H."/>
        </authorList>
    </citation>
    <scope>NUCLEOTIDE SEQUENCE [LARGE SCALE GENOMIC DNA]</scope>
</reference>
<evidence type="ECO:0000256" key="1">
    <source>
        <dbReference type="ARBA" id="ARBA00022574"/>
    </source>
</evidence>
<accession>A0AAZ3P8N5</accession>